<dbReference type="InterPro" id="IPR029039">
    <property type="entry name" value="Flavoprotein-like_sf"/>
</dbReference>
<sequence>MKVVTILGSASSHSNTKKALTVVENKFADLGAEVTQLNPLDLKLNNPATTETEDTKRITQLVRDADVVIMATPEYHGSYSSVIKLIIDNLGYPSALCGKAVGMVGVAASPFGALKALEHLNSITTHLGCHTYPKMVNVASCYKVFDQTGALNDESLRERLEALAEGMLDYASKF</sequence>
<dbReference type="PANTHER" id="PTHR30543:SF21">
    <property type="entry name" value="NAD(P)H-DEPENDENT FMN REDUCTASE LOT6"/>
    <property type="match status" value="1"/>
</dbReference>
<organism evidence="2 3">
    <name type="scientific">Lentisphaera profundi</name>
    <dbReference type="NCBI Taxonomy" id="1658616"/>
    <lineage>
        <taxon>Bacteria</taxon>
        <taxon>Pseudomonadati</taxon>
        <taxon>Lentisphaerota</taxon>
        <taxon>Lentisphaeria</taxon>
        <taxon>Lentisphaerales</taxon>
        <taxon>Lentisphaeraceae</taxon>
        <taxon>Lentisphaera</taxon>
    </lineage>
</organism>
<evidence type="ECO:0000313" key="2">
    <source>
        <dbReference type="EMBL" id="WDE98402.1"/>
    </source>
</evidence>
<dbReference type="RefSeq" id="WP_274153276.1">
    <property type="nucleotide sequence ID" value="NZ_CP117812.1"/>
</dbReference>
<proteinExistence type="predicted"/>
<name>A0ABY7VWD9_9BACT</name>
<accession>A0ABY7VWD9</accession>
<dbReference type="Gene3D" id="3.40.50.360">
    <property type="match status" value="1"/>
</dbReference>
<evidence type="ECO:0000313" key="3">
    <source>
        <dbReference type="Proteomes" id="UP001214250"/>
    </source>
</evidence>
<dbReference type="EMBL" id="CP117812">
    <property type="protein sequence ID" value="WDE98402.1"/>
    <property type="molecule type" value="Genomic_DNA"/>
</dbReference>
<protein>
    <submittedName>
        <fullName evidence="2">NAD(P)H-dependent oxidoreductase</fullName>
    </submittedName>
</protein>
<feature type="domain" description="NADPH-dependent FMN reductase-like" evidence="1">
    <location>
        <begin position="1"/>
        <end position="139"/>
    </location>
</feature>
<dbReference type="PANTHER" id="PTHR30543">
    <property type="entry name" value="CHROMATE REDUCTASE"/>
    <property type="match status" value="1"/>
</dbReference>
<dbReference type="InterPro" id="IPR005025">
    <property type="entry name" value="FMN_Rdtase-like_dom"/>
</dbReference>
<gene>
    <name evidence="2" type="ORF">PQO03_21550</name>
</gene>
<dbReference type="Pfam" id="PF03358">
    <property type="entry name" value="FMN_red"/>
    <property type="match status" value="1"/>
</dbReference>
<reference evidence="2 3" key="1">
    <citation type="submission" date="2023-02" db="EMBL/GenBank/DDBJ databases">
        <title>Genome sequence of Lentisphaera profundi SAORIC-696.</title>
        <authorList>
            <person name="Kim e."/>
            <person name="Cho J.-C."/>
            <person name="Choi A."/>
            <person name="Kang I."/>
        </authorList>
    </citation>
    <scope>NUCLEOTIDE SEQUENCE [LARGE SCALE GENOMIC DNA]</scope>
    <source>
        <strain evidence="2 3">SAORIC-696</strain>
    </source>
</reference>
<dbReference type="Proteomes" id="UP001214250">
    <property type="component" value="Chromosome 2"/>
</dbReference>
<keyword evidence="3" id="KW-1185">Reference proteome</keyword>
<evidence type="ECO:0000259" key="1">
    <source>
        <dbReference type="Pfam" id="PF03358"/>
    </source>
</evidence>
<dbReference type="SUPFAM" id="SSF52218">
    <property type="entry name" value="Flavoproteins"/>
    <property type="match status" value="1"/>
</dbReference>
<dbReference type="InterPro" id="IPR050712">
    <property type="entry name" value="NAD(P)H-dep_reductase"/>
</dbReference>